<evidence type="ECO:0008006" key="3">
    <source>
        <dbReference type="Google" id="ProtNLM"/>
    </source>
</evidence>
<evidence type="ECO:0000313" key="2">
    <source>
        <dbReference type="Proteomes" id="UP000609323"/>
    </source>
</evidence>
<reference evidence="2" key="1">
    <citation type="journal article" date="2019" name="Int. J. Syst. Evol. Microbiol.">
        <title>The Global Catalogue of Microorganisms (GCM) 10K type strain sequencing project: providing services to taxonomists for standard genome sequencing and annotation.</title>
        <authorList>
            <consortium name="The Broad Institute Genomics Platform"/>
            <consortium name="The Broad Institute Genome Sequencing Center for Infectious Disease"/>
            <person name="Wu L."/>
            <person name="Ma J."/>
        </authorList>
    </citation>
    <scope>NUCLEOTIDE SEQUENCE [LARGE SCALE GENOMIC DNA]</scope>
    <source>
        <strain evidence="2">CGMCC 1.15044</strain>
    </source>
</reference>
<comment type="caution">
    <text evidence="1">The sequence shown here is derived from an EMBL/GenBank/DDBJ whole genome shotgun (WGS) entry which is preliminary data.</text>
</comment>
<keyword evidence="2" id="KW-1185">Reference proteome</keyword>
<protein>
    <recommendedName>
        <fullName evidence="3">Lipoprotein</fullName>
    </recommendedName>
</protein>
<accession>A0ABQ1FMV4</accession>
<dbReference type="RefSeq" id="WP_094093485.1">
    <property type="nucleotide sequence ID" value="NZ_BMHF01000001.1"/>
</dbReference>
<evidence type="ECO:0000313" key="1">
    <source>
        <dbReference type="EMBL" id="GGA21646.1"/>
    </source>
</evidence>
<dbReference type="Proteomes" id="UP000609323">
    <property type="component" value="Unassembled WGS sequence"/>
</dbReference>
<name>A0ABQ1FMV4_9BACL</name>
<dbReference type="EMBL" id="BMHF01000001">
    <property type="protein sequence ID" value="GGA21646.1"/>
    <property type="molecule type" value="Genomic_DNA"/>
</dbReference>
<organism evidence="1 2">
    <name type="scientific">Paenibacillus physcomitrellae</name>
    <dbReference type="NCBI Taxonomy" id="1619311"/>
    <lineage>
        <taxon>Bacteria</taxon>
        <taxon>Bacillati</taxon>
        <taxon>Bacillota</taxon>
        <taxon>Bacilli</taxon>
        <taxon>Bacillales</taxon>
        <taxon>Paenibacillaceae</taxon>
        <taxon>Paenibacillus</taxon>
    </lineage>
</organism>
<sequence length="278" mass="30910">MKNFFMKGVCLGLLILLLNGCQEQRTPQQWFDLTWAGLAGVDAFHIQGQAEVAALDPSVSQVPYTFTYEAELKHHTELSVKAAPGQQALSGYGTYAAAESGKPAALTLQDGSRWTMQQEDNPVNAWTSAAAGRVNPLAIIEDLRQMKKNVRLEHGAARGTQVLRIEPDSEQELLRLKNELFAEMDRTQALWRSRMTSQQGKSGSEAVKEGNALINGSRQQLLKVLSTADVNTVYHLTIDKHTNLPVRLTSETRITYPSSNGQPRTESLWNDAHFTNYR</sequence>
<gene>
    <name evidence="1" type="ORF">GCM10010917_02950</name>
</gene>
<proteinExistence type="predicted"/>